<accession>A0A976MCB4</accession>
<protein>
    <submittedName>
        <fullName evidence="2">Uncharacterized protein</fullName>
    </submittedName>
</protein>
<name>A0A976MCB4_THEOR</name>
<evidence type="ECO:0000313" key="2">
    <source>
        <dbReference type="EMBL" id="UKK01750.2"/>
    </source>
</evidence>
<feature type="coiled-coil region" evidence="1">
    <location>
        <begin position="135"/>
        <end position="183"/>
    </location>
</feature>
<sequence>MDQDRALVEFLKTSKQRIAEFVEKNESDEKLAKLLETTKEISKFIDSLIEFITPCFSESSQSSIKKYEDCVFINRNVNCENEIASLLQQIQDESSDFLSFLENLQVIFSSIHLINPNSANSKTVTGSRLVSKTNILSLHKENSSLSSELERVKDQIVKNDSKLEELDKAKEKCLNELKRCAEVLSTFSQPELDNNQIDQRLSLYEHLNEYNNCFYLST</sequence>
<gene>
    <name evidence="2" type="ORF">MACK_001103</name>
</gene>
<evidence type="ECO:0000256" key="1">
    <source>
        <dbReference type="SAM" id="Coils"/>
    </source>
</evidence>
<proteinExistence type="predicted"/>
<dbReference type="AlphaFoldDB" id="A0A976MCB4"/>
<keyword evidence="1" id="KW-0175">Coiled coil</keyword>
<dbReference type="EMBL" id="CP056071">
    <property type="protein sequence ID" value="UKK01750.2"/>
    <property type="molecule type" value="Genomic_DNA"/>
</dbReference>
<reference evidence="2" key="1">
    <citation type="submission" date="2022-07" db="EMBL/GenBank/DDBJ databases">
        <title>Evaluation of T. orientalis genome assembly methods using nanopore sequencing and analysis of variation between genomes.</title>
        <authorList>
            <person name="Yam J."/>
            <person name="Micallef M.L."/>
            <person name="Liu M."/>
            <person name="Djordjevic S.P."/>
            <person name="Bogema D.R."/>
            <person name="Jenkins C."/>
        </authorList>
    </citation>
    <scope>NUCLEOTIDE SEQUENCE</scope>
    <source>
        <strain evidence="2">Goon Nure</strain>
    </source>
</reference>
<evidence type="ECO:0000313" key="3">
    <source>
        <dbReference type="Proteomes" id="UP000244811"/>
    </source>
</evidence>
<dbReference type="Proteomes" id="UP000244811">
    <property type="component" value="Chromosome 2"/>
</dbReference>
<organism evidence="2 3">
    <name type="scientific">Theileria orientalis</name>
    <dbReference type="NCBI Taxonomy" id="68886"/>
    <lineage>
        <taxon>Eukaryota</taxon>
        <taxon>Sar</taxon>
        <taxon>Alveolata</taxon>
        <taxon>Apicomplexa</taxon>
        <taxon>Aconoidasida</taxon>
        <taxon>Piroplasmida</taxon>
        <taxon>Theileriidae</taxon>
        <taxon>Theileria</taxon>
    </lineage>
</organism>